<sequence length="39" mass="4501">MEFKQCDKMRTFHSTCSAARHKSRLTLPISNSLQAMTMI</sequence>
<reference evidence="1" key="2">
    <citation type="journal article" date="2015" name="Fish Shellfish Immunol.">
        <title>Early steps in the European eel (Anguilla anguilla)-Vibrio vulnificus interaction in the gills: Role of the RtxA13 toxin.</title>
        <authorList>
            <person name="Callol A."/>
            <person name="Pajuelo D."/>
            <person name="Ebbesson L."/>
            <person name="Teles M."/>
            <person name="MacKenzie S."/>
            <person name="Amaro C."/>
        </authorList>
    </citation>
    <scope>NUCLEOTIDE SEQUENCE</scope>
</reference>
<name>A0A0E9UFD8_ANGAN</name>
<organism evidence="1">
    <name type="scientific">Anguilla anguilla</name>
    <name type="common">European freshwater eel</name>
    <name type="synonym">Muraena anguilla</name>
    <dbReference type="NCBI Taxonomy" id="7936"/>
    <lineage>
        <taxon>Eukaryota</taxon>
        <taxon>Metazoa</taxon>
        <taxon>Chordata</taxon>
        <taxon>Craniata</taxon>
        <taxon>Vertebrata</taxon>
        <taxon>Euteleostomi</taxon>
        <taxon>Actinopterygii</taxon>
        <taxon>Neopterygii</taxon>
        <taxon>Teleostei</taxon>
        <taxon>Anguilliformes</taxon>
        <taxon>Anguillidae</taxon>
        <taxon>Anguilla</taxon>
    </lineage>
</organism>
<evidence type="ECO:0000313" key="1">
    <source>
        <dbReference type="EMBL" id="JAH63683.1"/>
    </source>
</evidence>
<accession>A0A0E9UFD8</accession>
<reference evidence="1" key="1">
    <citation type="submission" date="2014-11" db="EMBL/GenBank/DDBJ databases">
        <authorList>
            <person name="Amaro Gonzalez C."/>
        </authorList>
    </citation>
    <scope>NUCLEOTIDE SEQUENCE</scope>
</reference>
<protein>
    <submittedName>
        <fullName evidence="1">Uncharacterized protein</fullName>
    </submittedName>
</protein>
<dbReference type="EMBL" id="GBXM01044894">
    <property type="protein sequence ID" value="JAH63683.1"/>
    <property type="molecule type" value="Transcribed_RNA"/>
</dbReference>
<proteinExistence type="predicted"/>
<dbReference type="AlphaFoldDB" id="A0A0E9UFD8"/>